<sequence>MSNLISNCRAASKVSQASSSTGSAAATSLPDMGTTGVSPVMPFGPMHHYELTNLDANQNQYINELCACRLTQWKNNLHKHYEKYDGLDVALAVGCLIELVDRWDEWEWLCSHFQDEKYLFPEIDMFKEVYVRLGEELTKQLHLIHHGGEGPDRSGEDGFLASLETPIEEVFPSEDASFQIMTDTLDQTLGRRHGNVHGGLGKAYLRYPSTSSSW</sequence>
<keyword evidence="2" id="KW-1185">Reference proteome</keyword>
<name>A0A540NL40_MALBA</name>
<gene>
    <name evidence="1" type="ORF">C1H46_002580</name>
</gene>
<organism evidence="1 2">
    <name type="scientific">Malus baccata</name>
    <name type="common">Siberian crab apple</name>
    <name type="synonym">Pyrus baccata</name>
    <dbReference type="NCBI Taxonomy" id="106549"/>
    <lineage>
        <taxon>Eukaryota</taxon>
        <taxon>Viridiplantae</taxon>
        <taxon>Streptophyta</taxon>
        <taxon>Embryophyta</taxon>
        <taxon>Tracheophyta</taxon>
        <taxon>Spermatophyta</taxon>
        <taxon>Magnoliopsida</taxon>
        <taxon>eudicotyledons</taxon>
        <taxon>Gunneridae</taxon>
        <taxon>Pentapetalae</taxon>
        <taxon>rosids</taxon>
        <taxon>fabids</taxon>
        <taxon>Rosales</taxon>
        <taxon>Rosaceae</taxon>
        <taxon>Amygdaloideae</taxon>
        <taxon>Maleae</taxon>
        <taxon>Malus</taxon>
    </lineage>
</organism>
<dbReference type="EMBL" id="VIEB01000026">
    <property type="protein sequence ID" value="TQE11738.1"/>
    <property type="molecule type" value="Genomic_DNA"/>
</dbReference>
<dbReference type="Proteomes" id="UP000315295">
    <property type="component" value="Unassembled WGS sequence"/>
</dbReference>
<protein>
    <submittedName>
        <fullName evidence="1">Uncharacterized protein</fullName>
    </submittedName>
</protein>
<reference evidence="1 2" key="1">
    <citation type="journal article" date="2019" name="G3 (Bethesda)">
        <title>Sequencing of a Wild Apple (Malus baccata) Genome Unravels the Differences Between Cultivated and Wild Apple Species Regarding Disease Resistance and Cold Tolerance.</title>
        <authorList>
            <person name="Chen X."/>
        </authorList>
    </citation>
    <scope>NUCLEOTIDE SEQUENCE [LARGE SCALE GENOMIC DNA]</scope>
    <source>
        <strain evidence="2">cv. Shandingzi</strain>
        <tissue evidence="1">Leaves</tissue>
    </source>
</reference>
<dbReference type="AlphaFoldDB" id="A0A540NL40"/>
<evidence type="ECO:0000313" key="1">
    <source>
        <dbReference type="EMBL" id="TQE11738.1"/>
    </source>
</evidence>
<evidence type="ECO:0000313" key="2">
    <source>
        <dbReference type="Proteomes" id="UP000315295"/>
    </source>
</evidence>
<comment type="caution">
    <text evidence="1">The sequence shown here is derived from an EMBL/GenBank/DDBJ whole genome shotgun (WGS) entry which is preliminary data.</text>
</comment>
<proteinExistence type="predicted"/>
<accession>A0A540NL40</accession>